<dbReference type="InterPro" id="IPR029168">
    <property type="entry name" value="REC114L"/>
</dbReference>
<name>A0AAN7RXK1_MYCAM</name>
<dbReference type="Proteomes" id="UP001333110">
    <property type="component" value="Unassembled WGS sequence"/>
</dbReference>
<dbReference type="PANTHER" id="PTHR34921:SF1">
    <property type="entry name" value="MEIOTIC RECOMBINATION PROTEIN REC114"/>
    <property type="match status" value="1"/>
</dbReference>
<keyword evidence="3" id="KW-1185">Reference proteome</keyword>
<dbReference type="AlphaFoldDB" id="A0AAN7RXK1"/>
<feature type="region of interest" description="Disordered" evidence="1">
    <location>
        <begin position="1"/>
        <end position="24"/>
    </location>
</feature>
<reference evidence="2 3" key="1">
    <citation type="journal article" date="2023" name="J. Hered.">
        <title>Chromosome-level genome of the wood stork (Mycteria americana) provides insight into avian chromosome evolution.</title>
        <authorList>
            <person name="Flamio R. Jr."/>
            <person name="Ramstad K.M."/>
        </authorList>
    </citation>
    <scope>NUCLEOTIDE SEQUENCE [LARGE SCALE GENOMIC DNA]</scope>
    <source>
        <strain evidence="2">JAX WOST 10</strain>
    </source>
</reference>
<accession>A0AAN7RXK1</accession>
<evidence type="ECO:0008006" key="4">
    <source>
        <dbReference type="Google" id="ProtNLM"/>
    </source>
</evidence>
<organism evidence="2 3">
    <name type="scientific">Mycteria americana</name>
    <name type="common">Wood stork</name>
    <dbReference type="NCBI Taxonomy" id="33587"/>
    <lineage>
        <taxon>Eukaryota</taxon>
        <taxon>Metazoa</taxon>
        <taxon>Chordata</taxon>
        <taxon>Craniata</taxon>
        <taxon>Vertebrata</taxon>
        <taxon>Euteleostomi</taxon>
        <taxon>Archelosauria</taxon>
        <taxon>Archosauria</taxon>
        <taxon>Dinosauria</taxon>
        <taxon>Saurischia</taxon>
        <taxon>Theropoda</taxon>
        <taxon>Coelurosauria</taxon>
        <taxon>Aves</taxon>
        <taxon>Neognathae</taxon>
        <taxon>Neoaves</taxon>
        <taxon>Aequornithes</taxon>
        <taxon>Ciconiiformes</taxon>
        <taxon>Ciconiidae</taxon>
        <taxon>Mycteria</taxon>
    </lineage>
</organism>
<proteinExistence type="predicted"/>
<dbReference type="PANTHER" id="PTHR34921">
    <property type="entry name" value="MEIOTIC RECOMBINATION PROTEIN REC114"/>
    <property type="match status" value="1"/>
</dbReference>
<dbReference type="EMBL" id="JAUNZN010000005">
    <property type="protein sequence ID" value="KAK4820757.1"/>
    <property type="molecule type" value="Genomic_DNA"/>
</dbReference>
<gene>
    <name evidence="2" type="ORF">QYF61_006097</name>
</gene>
<evidence type="ECO:0000313" key="3">
    <source>
        <dbReference type="Proteomes" id="UP001333110"/>
    </source>
</evidence>
<evidence type="ECO:0000256" key="1">
    <source>
        <dbReference type="SAM" id="MobiDB-lite"/>
    </source>
</evidence>
<sequence>MAVARGGRSFEPGQASAPGGAGDASLLGSTTTWPLKRYGRFLPPTDSDDEGQNTPSWKEGFSLIDSHKWLEIVRRADCLLLRAQSKNECRMFRVQFGGDSKEQMLEHCCSCVQKIAEYVPVQVTDEQSQKFYHSLNQLANSENQAKDTEQNALVLHTSVLKKKFELPLVYQHSVWHAQELGPFIRLCLMDQNFPAFVEDVEKELKKLTEG</sequence>
<evidence type="ECO:0000313" key="2">
    <source>
        <dbReference type="EMBL" id="KAK4820757.1"/>
    </source>
</evidence>
<protein>
    <recommendedName>
        <fullName evidence="4">Meiotic recombination protein REC114</fullName>
    </recommendedName>
</protein>
<comment type="caution">
    <text evidence="2">The sequence shown here is derived from an EMBL/GenBank/DDBJ whole genome shotgun (WGS) entry which is preliminary data.</text>
</comment>
<dbReference type="Pfam" id="PF15165">
    <property type="entry name" value="REC114-like"/>
    <property type="match status" value="1"/>
</dbReference>